<feature type="transmembrane region" description="Helical" evidence="6">
    <location>
        <begin position="288"/>
        <end position="305"/>
    </location>
</feature>
<dbReference type="GO" id="GO:0022857">
    <property type="term" value="F:transmembrane transporter activity"/>
    <property type="evidence" value="ECO:0007669"/>
    <property type="project" value="InterPro"/>
</dbReference>
<name>A0A369N7A2_EGGLN</name>
<feature type="transmembrane region" description="Helical" evidence="6">
    <location>
        <begin position="14"/>
        <end position="34"/>
    </location>
</feature>
<feature type="transmembrane region" description="Helical" evidence="6">
    <location>
        <begin position="54"/>
        <end position="73"/>
    </location>
</feature>
<dbReference type="EMBL" id="WPOM01000027">
    <property type="protein sequence ID" value="MVN33852.1"/>
    <property type="molecule type" value="Genomic_DNA"/>
</dbReference>
<feature type="transmembrane region" description="Helical" evidence="6">
    <location>
        <begin position="173"/>
        <end position="192"/>
    </location>
</feature>
<dbReference type="Proteomes" id="UP000436429">
    <property type="component" value="Unassembled WGS sequence"/>
</dbReference>
<evidence type="ECO:0000313" key="11">
    <source>
        <dbReference type="Proteomes" id="UP000253857"/>
    </source>
</evidence>
<evidence type="ECO:0000256" key="2">
    <source>
        <dbReference type="ARBA" id="ARBA00022448"/>
    </source>
</evidence>
<reference evidence="11 12" key="1">
    <citation type="journal article" date="2018" name="Elife">
        <title>Discovery and characterization of a prevalent human gut bacterial enzyme sufficient for the inactivation of a family of plant toxins.</title>
        <authorList>
            <person name="Koppel N."/>
            <person name="Bisanz J.E."/>
            <person name="Pandelia M.E."/>
            <person name="Turnbaugh P.J."/>
            <person name="Balskus E.P."/>
        </authorList>
    </citation>
    <scope>NUCLEOTIDE SEQUENCE [LARGE SCALE GENOMIC DNA]</scope>
    <source>
        <strain evidence="10 12">16A</strain>
        <strain evidence="9 11">FAA1-1-60AUCSF</strain>
    </source>
</reference>
<feature type="transmembrane region" description="Helical" evidence="6">
    <location>
        <begin position="260"/>
        <end position="279"/>
    </location>
</feature>
<dbReference type="InterPro" id="IPR011701">
    <property type="entry name" value="MFS"/>
</dbReference>
<comment type="caution">
    <text evidence="9">The sequence shown here is derived from an EMBL/GenBank/DDBJ whole genome shotgun (WGS) entry which is preliminary data.</text>
</comment>
<evidence type="ECO:0000313" key="13">
    <source>
        <dbReference type="Proteomes" id="UP000436429"/>
    </source>
</evidence>
<feature type="transmembrane region" description="Helical" evidence="6">
    <location>
        <begin position="311"/>
        <end position="328"/>
    </location>
</feature>
<keyword evidence="4 6" id="KW-1133">Transmembrane helix</keyword>
<feature type="transmembrane region" description="Helical" evidence="6">
    <location>
        <begin position="85"/>
        <end position="104"/>
    </location>
</feature>
<evidence type="ECO:0000313" key="10">
    <source>
        <dbReference type="EMBL" id="RDC41046.1"/>
    </source>
</evidence>
<organism evidence="9 11">
    <name type="scientific">Eggerthella lenta</name>
    <name type="common">Eubacterium lentum</name>
    <dbReference type="NCBI Taxonomy" id="84112"/>
    <lineage>
        <taxon>Bacteria</taxon>
        <taxon>Bacillati</taxon>
        <taxon>Actinomycetota</taxon>
        <taxon>Coriobacteriia</taxon>
        <taxon>Eggerthellales</taxon>
        <taxon>Eggerthellaceae</taxon>
        <taxon>Eggerthella</taxon>
    </lineage>
</organism>
<feature type="domain" description="Major facilitator superfamily (MFS) profile" evidence="7">
    <location>
        <begin position="19"/>
        <end position="425"/>
    </location>
</feature>
<dbReference type="AlphaFoldDB" id="A0A369N7A2"/>
<feature type="transmembrane region" description="Helical" evidence="6">
    <location>
        <begin position="143"/>
        <end position="167"/>
    </location>
</feature>
<accession>A0A369N7A2</accession>
<evidence type="ECO:0000256" key="5">
    <source>
        <dbReference type="ARBA" id="ARBA00023136"/>
    </source>
</evidence>
<gene>
    <name evidence="10" type="ORF">C1853_02825</name>
    <name evidence="9" type="ORF">C1871_09510</name>
    <name evidence="8" type="ORF">GO726_11880</name>
</gene>
<evidence type="ECO:0000313" key="9">
    <source>
        <dbReference type="EMBL" id="RDB84668.1"/>
    </source>
</evidence>
<dbReference type="SUPFAM" id="SSF103473">
    <property type="entry name" value="MFS general substrate transporter"/>
    <property type="match status" value="1"/>
</dbReference>
<dbReference type="InterPro" id="IPR036259">
    <property type="entry name" value="MFS_trans_sf"/>
</dbReference>
<evidence type="ECO:0000313" key="12">
    <source>
        <dbReference type="Proteomes" id="UP000253915"/>
    </source>
</evidence>
<feature type="transmembrane region" description="Helical" evidence="6">
    <location>
        <begin position="110"/>
        <end position="131"/>
    </location>
</feature>
<dbReference type="InterPro" id="IPR020846">
    <property type="entry name" value="MFS_dom"/>
</dbReference>
<evidence type="ECO:0000259" key="7">
    <source>
        <dbReference type="PROSITE" id="PS50850"/>
    </source>
</evidence>
<evidence type="ECO:0000313" key="8">
    <source>
        <dbReference type="EMBL" id="MVN33852.1"/>
    </source>
</evidence>
<feature type="transmembrane region" description="Helical" evidence="6">
    <location>
        <begin position="349"/>
        <end position="368"/>
    </location>
</feature>
<keyword evidence="2" id="KW-0813">Transport</keyword>
<comment type="subcellular location">
    <subcellularLocation>
        <location evidence="1">Cell membrane</location>
        <topology evidence="1">Multi-pass membrane protein</topology>
    </subcellularLocation>
</comment>
<dbReference type="GO" id="GO:0005886">
    <property type="term" value="C:plasma membrane"/>
    <property type="evidence" value="ECO:0007669"/>
    <property type="project" value="UniProtKB-SubCell"/>
</dbReference>
<evidence type="ECO:0000256" key="4">
    <source>
        <dbReference type="ARBA" id="ARBA00022989"/>
    </source>
</evidence>
<dbReference type="PANTHER" id="PTHR23502">
    <property type="entry name" value="MAJOR FACILITATOR SUPERFAMILY"/>
    <property type="match status" value="1"/>
</dbReference>
<proteinExistence type="predicted"/>
<evidence type="ECO:0000256" key="3">
    <source>
        <dbReference type="ARBA" id="ARBA00022692"/>
    </source>
</evidence>
<keyword evidence="5 6" id="KW-0472">Membrane</keyword>
<dbReference type="Pfam" id="PF07690">
    <property type="entry name" value="MFS_1"/>
    <property type="match status" value="1"/>
</dbReference>
<feature type="transmembrane region" description="Helical" evidence="6">
    <location>
        <begin position="374"/>
        <end position="396"/>
    </location>
</feature>
<dbReference type="EMBL" id="PPUQ01000002">
    <property type="protein sequence ID" value="RDC41046.1"/>
    <property type="molecule type" value="Genomic_DNA"/>
</dbReference>
<dbReference type="EMBL" id="PPTY01000015">
    <property type="protein sequence ID" value="RDB84668.1"/>
    <property type="molecule type" value="Genomic_DNA"/>
</dbReference>
<dbReference type="Proteomes" id="UP000253915">
    <property type="component" value="Unassembled WGS sequence"/>
</dbReference>
<dbReference type="PANTHER" id="PTHR23502:SF132">
    <property type="entry name" value="POLYAMINE TRANSPORTER 2-RELATED"/>
    <property type="match status" value="1"/>
</dbReference>
<evidence type="ECO:0000256" key="6">
    <source>
        <dbReference type="SAM" id="Phobius"/>
    </source>
</evidence>
<sequence>MALHSWLARPQRRLGPLGLIVLLVITSLVTPLSLDMYTPAVPHMTEHFNTSESMVNLTLVGYFLFFAVGLLAFGPASDRYGRKPMLLAGILTYALASALCALSVDIVMLIATRILQALGAGAVSAVSTAVVKDAVVPERREALLSVVQVMFVVGPVLAPVAGALILQVADWRMTFWVLAGIGLLCAGLALLFDETLPSGERYEGTVLGSVKQLGAVARNKGFSAFLGIVGLYNLPFMAYIAVGSYVYITFFGLTELEYSMYFAFAALLTAAGPFIWLAASRFMSARRFTSILLGIALASGAAMLAVGQASPQLFCITFLAFALTEAAVRPYSTNVLLSQQEGDTGAASSLINFAHTAIGCVGMLAAVLPWPNYVVGVGAIIVGSMGVAIAGWEALLRSNVPLRGIKDAGSEPAAASDNDLAPQER</sequence>
<feature type="transmembrane region" description="Helical" evidence="6">
    <location>
        <begin position="221"/>
        <end position="248"/>
    </location>
</feature>
<dbReference type="Proteomes" id="UP000253857">
    <property type="component" value="Unassembled WGS sequence"/>
</dbReference>
<dbReference type="RefSeq" id="WP_035584229.1">
    <property type="nucleotide sequence ID" value="NZ_AP031442.1"/>
</dbReference>
<protein>
    <submittedName>
        <fullName evidence="9">MFS transporter</fullName>
    </submittedName>
</protein>
<reference evidence="8 13" key="2">
    <citation type="submission" date="2019-11" db="EMBL/GenBank/DDBJ databases">
        <title>Whole genome shotgun sequencing (WGS) data from Adlercreutzia equolifaciens ResAG-91, Eggerthella lenta MRI-F36, MRI-F37, MRI-F40, ResAG-49, ResAG-88, ResAG-121, ResAG-145, and Gordonibacter sp. ResAG-5, ResAG-26, ResAG-43, ResAG-50, ResAG-59.</title>
        <authorList>
            <person name="Stoll D.A."/>
            <person name="Danylec N."/>
            <person name="Franz C.M.A.P."/>
            <person name="Huch M."/>
        </authorList>
    </citation>
    <scope>NUCLEOTIDE SEQUENCE [LARGE SCALE GENOMIC DNA]</scope>
    <source>
        <strain evidence="8 13">ResAG-88</strain>
    </source>
</reference>
<evidence type="ECO:0000256" key="1">
    <source>
        <dbReference type="ARBA" id="ARBA00004651"/>
    </source>
</evidence>
<dbReference type="Gene3D" id="1.20.1720.10">
    <property type="entry name" value="Multidrug resistance protein D"/>
    <property type="match status" value="1"/>
</dbReference>
<dbReference type="PROSITE" id="PS50850">
    <property type="entry name" value="MFS"/>
    <property type="match status" value="1"/>
</dbReference>
<keyword evidence="3 6" id="KW-0812">Transmembrane</keyword>